<dbReference type="Gene3D" id="3.90.70.10">
    <property type="entry name" value="Cysteine proteinases"/>
    <property type="match status" value="1"/>
</dbReference>
<keyword evidence="1" id="KW-1133">Transmembrane helix</keyword>
<dbReference type="Gene3D" id="2.60.40.1120">
    <property type="entry name" value="Carboxypeptidase-like, regulatory domain"/>
    <property type="match status" value="2"/>
</dbReference>
<keyword evidence="1" id="KW-0812">Transmembrane</keyword>
<dbReference type="EMBL" id="LS974202">
    <property type="protein sequence ID" value="SSC13317.1"/>
    <property type="molecule type" value="Genomic_DNA"/>
</dbReference>
<protein>
    <recommendedName>
        <fullName evidence="2">Bacterial repeat domain-containing protein</fullName>
    </recommendedName>
</protein>
<feature type="domain" description="Bacterial repeat" evidence="2">
    <location>
        <begin position="234"/>
        <end position="303"/>
    </location>
</feature>
<keyword evidence="1" id="KW-0472">Membrane</keyword>
<feature type="domain" description="Bacterial repeat" evidence="2">
    <location>
        <begin position="845"/>
        <end position="916"/>
    </location>
</feature>
<evidence type="ECO:0000259" key="2">
    <source>
        <dbReference type="Pfam" id="PF18998"/>
    </source>
</evidence>
<dbReference type="Proteomes" id="UP000250796">
    <property type="component" value="Chromosome MESINF"/>
</dbReference>
<dbReference type="CDD" id="cd02619">
    <property type="entry name" value="Peptidase_C1"/>
    <property type="match status" value="1"/>
</dbReference>
<evidence type="ECO:0000313" key="4">
    <source>
        <dbReference type="Proteomes" id="UP000250796"/>
    </source>
</evidence>
<dbReference type="RefSeq" id="WP_169699479.1">
    <property type="nucleotide sequence ID" value="NZ_LS974202.1"/>
</dbReference>
<dbReference type="SUPFAM" id="SSF54001">
    <property type="entry name" value="Cysteine proteinases"/>
    <property type="match status" value="1"/>
</dbReference>
<evidence type="ECO:0000313" key="3">
    <source>
        <dbReference type="EMBL" id="SSC13317.1"/>
    </source>
</evidence>
<proteinExistence type="predicted"/>
<reference evidence="3 4" key="1">
    <citation type="submission" date="2017-01" db="EMBL/GenBank/DDBJ databases">
        <authorList>
            <person name="Erauso G."/>
        </authorList>
    </citation>
    <scope>NUCLEOTIDE SEQUENCE [LARGE SCALE GENOMIC DNA]</scope>
    <source>
        <strain evidence="3">MESINF1</strain>
    </source>
</reference>
<organism evidence="3 4">
    <name type="scientific">Mesotoga infera</name>
    <dbReference type="NCBI Taxonomy" id="1236046"/>
    <lineage>
        <taxon>Bacteria</taxon>
        <taxon>Thermotogati</taxon>
        <taxon>Thermotogota</taxon>
        <taxon>Thermotogae</taxon>
        <taxon>Kosmotogales</taxon>
        <taxon>Kosmotogaceae</taxon>
        <taxon>Mesotoga</taxon>
    </lineage>
</organism>
<sequence length="1589" mass="172892">MRNGRGDSTLRILFNGVLAIVILTLFLPACFKLGGEPSIDTEFTLTREISLMGISEFAFSVDVKGLKDAAVVDFDNGMPSIALSGGKAESRFFANTGTEQVTLSVRDSRGVELLKKTVALPETKSTFDIAAVEDRTGVYVLIDDELIFYSLECLENMTFEEKVELLIKVLSVNDSYVIIDTQPFGAWIWDFETYPANPKYDLTQDTLDTLGLPNYALAICEVSLFNILNGRFLYELVVSTEGNGSVVVAPEESIYEEGTEVSLTAEPAEGWLFEQWTGDATGSDTEIVITMDSDKSITASFKLERYTVTFFVSDFEGAVEGALVSFAGEERETDAQGKVEFYEITPGNKDYTITKLGYEDLAGNVIVDSDKTVDIVLVGKTYELTTLVSGDGSISRSIEKERYNHGEIVELTAIPASGWNFNGWTGDLEGSLNPTSITMDGDKSVTAHFLEHRYSVEVYASPEDGGAVSGGGTYAYGEEALLIAEASECYMFSGWYENGQLVSEDREYRFDVFNDRVIEAKFVASVLSKDFRFVLESAFFGCKYEVRLELDPAIIKVRFIYPDIDPEIQTPIPEEAIPDGNGVVDLSAFWTNRDAQAVIIVCYVGDEVVSQCEAVLSKENLAEFEIAFSVSDDSVPLQGANVSFNGESQQTDSQGRAVFSEVPVGNRAYTVSKIGYENSTGSVNVDSDKSVNVSLAKKTYTLSTNAVGQGSVSKNPDKSTYAHGEIVQLTAIPSTGWNFTGWSGDLSGTANPANITMDSNKTVTATFTIKKYTIAASANPPAGGSVSGGGNYTHGDTVNLVATPSEGYEFVNWTENAVQVSANAAYSFTATANRTLVANFRLKTYTITATAGTGGSINPAGSVNVTHGSNQSFTITPDTGYDIEDVKVDGVSIGAVSSYTFNNVTASHTISVTFKLKTYSLTTNVIGQGTVTKNPDKATYTHGEVVQLTANPSAGWAFDTWSGDLSGSANPANLTMNGNKTVTADFVRVYTVTFNVSDNQGKVQGANVAFNGENKSTDAQGKAVFTNVQSGTRSYTISKTGYNNVTDNVNVDGDKTVDIILTKKTYTIAVSANPAAGGTAAGGGVYTHGDTVNLSATPKEGYRFVNWTENGAQVSTNASYSFTATKNRTLVANFSIQQEVGGFKVANSWGIGGWENVPDGFLYITYEAMKQNKVLCFAVDPKDNYEPRAIAVFKISHSVRNDCFVYVGVGNPSSPSREKRFDDYYQCSGPYPYPDNKMVLDITELLPFNNETLYLKVYDTKTGSTGTIEFFSVEIYDNYPSGIPSNVFISTQTPKNTVNNSYVNVQIPGVTVSAISNYDLSSNAGGLSKRLLEGMKETMGVYEEGRDYNEIINGYGTGLRPPSVEEWEEIANSWYEMKPFDLQETLPVSLDHSSSIHFPPIGNQGSEGSCVAFSVGYYTATFYEACDRNWDLSGAQWVGGYYGAPTVSYQDRILSPDFIYHQINNGSASAGSAYQDAMKLISNTGVSSWKEMPYNPNDSKTWPSESAWREAPRYRSHTNVMSVLRVENDQDIQTLKAYINAGYLVSISVDAYKYDYLTANDVWNSNNYTNPNTNHANTIVGYDDNMSSQ</sequence>
<accession>A0A7Z7LH20</accession>
<name>A0A7Z7LH20_9BACT</name>
<dbReference type="Pfam" id="PF18998">
    <property type="entry name" value="Flg_new_2"/>
    <property type="match status" value="8"/>
</dbReference>
<feature type="domain" description="Bacterial repeat" evidence="2">
    <location>
        <begin position="919"/>
        <end position="988"/>
    </location>
</feature>
<feature type="domain" description="Bacterial repeat" evidence="2">
    <location>
        <begin position="1069"/>
        <end position="1136"/>
    </location>
</feature>
<keyword evidence="4" id="KW-1185">Reference proteome</keyword>
<dbReference type="KEGG" id="minf:MESINF_1873"/>
<dbReference type="InterPro" id="IPR044060">
    <property type="entry name" value="Bacterial_rp_domain"/>
</dbReference>
<feature type="transmembrane region" description="Helical" evidence="1">
    <location>
        <begin position="12"/>
        <end position="29"/>
    </location>
</feature>
<dbReference type="SUPFAM" id="SSF49464">
    <property type="entry name" value="Carboxypeptidase regulatory domain-like"/>
    <property type="match status" value="2"/>
</dbReference>
<feature type="domain" description="Bacterial repeat" evidence="2">
    <location>
        <begin position="700"/>
        <end position="769"/>
    </location>
</feature>
<feature type="domain" description="Bacterial repeat" evidence="2">
    <location>
        <begin position="777"/>
        <end position="842"/>
    </location>
</feature>
<feature type="domain" description="Bacterial repeat" evidence="2">
    <location>
        <begin position="458"/>
        <end position="524"/>
    </location>
</feature>
<dbReference type="InterPro" id="IPR008969">
    <property type="entry name" value="CarboxyPept-like_regulatory"/>
</dbReference>
<gene>
    <name evidence="3" type="ORF">MESINF_1873</name>
</gene>
<evidence type="ECO:0000256" key="1">
    <source>
        <dbReference type="SAM" id="Phobius"/>
    </source>
</evidence>
<dbReference type="InterPro" id="IPR038765">
    <property type="entry name" value="Papain-like_cys_pep_sf"/>
</dbReference>
<feature type="domain" description="Bacterial repeat" evidence="2">
    <location>
        <begin position="382"/>
        <end position="450"/>
    </location>
</feature>